<organism evidence="8 9">
    <name type="scientific">Ziziphus jujuba var. spinosa</name>
    <dbReference type="NCBI Taxonomy" id="714518"/>
    <lineage>
        <taxon>Eukaryota</taxon>
        <taxon>Viridiplantae</taxon>
        <taxon>Streptophyta</taxon>
        <taxon>Embryophyta</taxon>
        <taxon>Tracheophyta</taxon>
        <taxon>Spermatophyta</taxon>
        <taxon>Magnoliopsida</taxon>
        <taxon>eudicotyledons</taxon>
        <taxon>Gunneridae</taxon>
        <taxon>Pentapetalae</taxon>
        <taxon>rosids</taxon>
        <taxon>fabids</taxon>
        <taxon>Rosales</taxon>
        <taxon>Rhamnaceae</taxon>
        <taxon>Paliureae</taxon>
        <taxon>Ziziphus</taxon>
    </lineage>
</organism>
<feature type="domain" description="Terpene synthase metal-binding" evidence="7">
    <location>
        <begin position="1"/>
        <end position="115"/>
    </location>
</feature>
<proteinExistence type="predicted"/>
<dbReference type="Proteomes" id="UP000813462">
    <property type="component" value="Unassembled WGS sequence"/>
</dbReference>
<protein>
    <recommendedName>
        <fullName evidence="7">Terpene synthase metal-binding domain-containing protein</fullName>
    </recommendedName>
</protein>
<sequence length="120" mass="13209">MCNAFLIEAQWFASGHLPKAKDYLKNVTVSTGVHLDFVHIFFLLGEGITKEAVDALDQIPGITSSTETILGLYDDMGNAQDENQAGHVGSYVECFMQENQGSSVEEAQAHVTQLATRWFL</sequence>
<dbReference type="GO" id="GO:0010333">
    <property type="term" value="F:terpene synthase activity"/>
    <property type="evidence" value="ECO:0007669"/>
    <property type="project" value="InterPro"/>
</dbReference>
<dbReference type="InterPro" id="IPR005630">
    <property type="entry name" value="Terpene_synthase_metal-bd"/>
</dbReference>
<evidence type="ECO:0000256" key="2">
    <source>
        <dbReference type="ARBA" id="ARBA00001946"/>
    </source>
</evidence>
<dbReference type="SUPFAM" id="SSF48576">
    <property type="entry name" value="Terpenoid synthases"/>
    <property type="match status" value="1"/>
</dbReference>
<evidence type="ECO:0000259" key="7">
    <source>
        <dbReference type="Pfam" id="PF03936"/>
    </source>
</evidence>
<evidence type="ECO:0000256" key="3">
    <source>
        <dbReference type="ARBA" id="ARBA00004721"/>
    </source>
</evidence>
<dbReference type="PANTHER" id="PTHR31225">
    <property type="entry name" value="OS04G0344100 PROTEIN-RELATED"/>
    <property type="match status" value="1"/>
</dbReference>
<evidence type="ECO:0000256" key="1">
    <source>
        <dbReference type="ARBA" id="ARBA00001936"/>
    </source>
</evidence>
<name>A0A978W1L6_ZIZJJ</name>
<keyword evidence="6" id="KW-0456">Lyase</keyword>
<gene>
    <name evidence="8" type="ORF">FEM48_Zijuj01G0137400</name>
</gene>
<comment type="cofactor">
    <cofactor evidence="1">
        <name>Mn(2+)</name>
        <dbReference type="ChEBI" id="CHEBI:29035"/>
    </cofactor>
</comment>
<comment type="pathway">
    <text evidence="3">Secondary metabolite biosynthesis; terpenoid biosynthesis.</text>
</comment>
<accession>A0A978W1L6</accession>
<evidence type="ECO:0000256" key="6">
    <source>
        <dbReference type="ARBA" id="ARBA00023239"/>
    </source>
</evidence>
<keyword evidence="4" id="KW-0479">Metal-binding</keyword>
<evidence type="ECO:0000256" key="4">
    <source>
        <dbReference type="ARBA" id="ARBA00022723"/>
    </source>
</evidence>
<dbReference type="Pfam" id="PF03936">
    <property type="entry name" value="Terpene_synth_C"/>
    <property type="match status" value="1"/>
</dbReference>
<dbReference type="GO" id="GO:0000287">
    <property type="term" value="F:magnesium ion binding"/>
    <property type="evidence" value="ECO:0007669"/>
    <property type="project" value="InterPro"/>
</dbReference>
<dbReference type="GO" id="GO:0016114">
    <property type="term" value="P:terpenoid biosynthetic process"/>
    <property type="evidence" value="ECO:0007669"/>
    <property type="project" value="InterPro"/>
</dbReference>
<evidence type="ECO:0000256" key="5">
    <source>
        <dbReference type="ARBA" id="ARBA00022842"/>
    </source>
</evidence>
<comment type="caution">
    <text evidence="8">The sequence shown here is derived from an EMBL/GenBank/DDBJ whole genome shotgun (WGS) entry which is preliminary data.</text>
</comment>
<dbReference type="AlphaFoldDB" id="A0A978W1L6"/>
<evidence type="ECO:0000313" key="8">
    <source>
        <dbReference type="EMBL" id="KAH7545850.1"/>
    </source>
</evidence>
<comment type="cofactor">
    <cofactor evidence="2">
        <name>Mg(2+)</name>
        <dbReference type="ChEBI" id="CHEBI:18420"/>
    </cofactor>
</comment>
<dbReference type="InterPro" id="IPR008949">
    <property type="entry name" value="Isoprenoid_synthase_dom_sf"/>
</dbReference>
<reference evidence="8" key="1">
    <citation type="journal article" date="2021" name="Front. Plant Sci.">
        <title>Chromosome-Scale Genome Assembly for Chinese Sour Jujube and Insights Into Its Genome Evolution and Domestication Signature.</title>
        <authorList>
            <person name="Shen L.-Y."/>
            <person name="Luo H."/>
            <person name="Wang X.-L."/>
            <person name="Wang X.-M."/>
            <person name="Qiu X.-J."/>
            <person name="Liu H."/>
            <person name="Zhou S.-S."/>
            <person name="Jia K.-H."/>
            <person name="Nie S."/>
            <person name="Bao Y.-T."/>
            <person name="Zhang R.-G."/>
            <person name="Yun Q.-Z."/>
            <person name="Chai Y.-H."/>
            <person name="Lu J.-Y."/>
            <person name="Li Y."/>
            <person name="Zhao S.-W."/>
            <person name="Mao J.-F."/>
            <person name="Jia S.-G."/>
            <person name="Mao Y.-M."/>
        </authorList>
    </citation>
    <scope>NUCLEOTIDE SEQUENCE</scope>
    <source>
        <strain evidence="8">AT0</strain>
        <tissue evidence="8">Leaf</tissue>
    </source>
</reference>
<dbReference type="EMBL" id="JAEACU010000001">
    <property type="protein sequence ID" value="KAH7545850.1"/>
    <property type="molecule type" value="Genomic_DNA"/>
</dbReference>
<dbReference type="PANTHER" id="PTHR31225:SF0">
    <property type="entry name" value="S-(+)-LINALOOL SYNTHASE, CHLOROPLASTIC"/>
    <property type="match status" value="1"/>
</dbReference>
<evidence type="ECO:0000313" key="9">
    <source>
        <dbReference type="Proteomes" id="UP000813462"/>
    </source>
</evidence>
<keyword evidence="5" id="KW-0460">Magnesium</keyword>
<dbReference type="InterPro" id="IPR050148">
    <property type="entry name" value="Terpene_synthase-like"/>
</dbReference>
<dbReference type="Gene3D" id="1.10.600.10">
    <property type="entry name" value="Farnesyl Diphosphate Synthase"/>
    <property type="match status" value="1"/>
</dbReference>